<organism evidence="1 2">
    <name type="scientific">Luteococcus japonicus LSP_Lj1</name>
    <dbReference type="NCBI Taxonomy" id="1255658"/>
    <lineage>
        <taxon>Bacteria</taxon>
        <taxon>Bacillati</taxon>
        <taxon>Actinomycetota</taxon>
        <taxon>Actinomycetes</taxon>
        <taxon>Propionibacteriales</taxon>
        <taxon>Propionibacteriaceae</taxon>
        <taxon>Luteococcus</taxon>
    </lineage>
</organism>
<sequence>MPTAGIQFVVLDSHGHGLASLDFAWEDQMVYVDLRGEAA</sequence>
<evidence type="ECO:0000313" key="2">
    <source>
        <dbReference type="Proteomes" id="UP000188342"/>
    </source>
</evidence>
<evidence type="ECO:0000313" key="1">
    <source>
        <dbReference type="EMBL" id="SJN15867.1"/>
    </source>
</evidence>
<dbReference type="AlphaFoldDB" id="A0A1R4I7R5"/>
<accession>A0A1R4I7R5</accession>
<dbReference type="Proteomes" id="UP000188342">
    <property type="component" value="Unassembled WGS sequence"/>
</dbReference>
<gene>
    <name evidence="1" type="ORF">FM114_00330</name>
</gene>
<reference evidence="1 2" key="1">
    <citation type="submission" date="2017-02" db="EMBL/GenBank/DDBJ databases">
        <authorList>
            <person name="Peterson S.W."/>
        </authorList>
    </citation>
    <scope>NUCLEOTIDE SEQUENCE [LARGE SCALE GENOMIC DNA]</scope>
    <source>
        <strain evidence="1 2">LSP_Lj1</strain>
    </source>
</reference>
<keyword evidence="2" id="KW-1185">Reference proteome</keyword>
<dbReference type="STRING" id="1255658.FM114_00330"/>
<protein>
    <submittedName>
        <fullName evidence="1">Uncharacterized protein</fullName>
    </submittedName>
</protein>
<name>A0A1R4I7R5_9ACTN</name>
<proteinExistence type="predicted"/>
<dbReference type="EMBL" id="FUKQ01000001">
    <property type="protein sequence ID" value="SJN15867.1"/>
    <property type="molecule type" value="Genomic_DNA"/>
</dbReference>